<dbReference type="AlphaFoldDB" id="A0A1M4SW15"/>
<dbReference type="Proteomes" id="UP000184368">
    <property type="component" value="Unassembled WGS sequence"/>
</dbReference>
<gene>
    <name evidence="2" type="ORF">SAMN05444008_101252</name>
</gene>
<dbReference type="OrthoDB" id="2110692at2"/>
<reference evidence="2 3" key="1">
    <citation type="submission" date="2016-11" db="EMBL/GenBank/DDBJ databases">
        <authorList>
            <person name="Jaros S."/>
            <person name="Januszkiewicz K."/>
            <person name="Wedrychowicz H."/>
        </authorList>
    </citation>
    <scope>NUCLEOTIDE SEQUENCE [LARGE SCALE GENOMIC DNA]</scope>
    <source>
        <strain evidence="2 3">DSM 26897</strain>
    </source>
</reference>
<evidence type="ECO:0000313" key="2">
    <source>
        <dbReference type="EMBL" id="SHE36369.1"/>
    </source>
</evidence>
<accession>A0A1M4SW15</accession>
<dbReference type="STRING" id="1302690.BUE76_00835"/>
<protein>
    <submittedName>
        <fullName evidence="2">Transposase</fullName>
    </submittedName>
</protein>
<proteinExistence type="predicted"/>
<keyword evidence="3" id="KW-1185">Reference proteome</keyword>
<organism evidence="2 3">
    <name type="scientific">Cnuella takakiae</name>
    <dbReference type="NCBI Taxonomy" id="1302690"/>
    <lineage>
        <taxon>Bacteria</taxon>
        <taxon>Pseudomonadati</taxon>
        <taxon>Bacteroidota</taxon>
        <taxon>Chitinophagia</taxon>
        <taxon>Chitinophagales</taxon>
        <taxon>Chitinophagaceae</taxon>
        <taxon>Cnuella</taxon>
    </lineage>
</organism>
<dbReference type="EMBL" id="FQUO01000001">
    <property type="protein sequence ID" value="SHE36369.1"/>
    <property type="molecule type" value="Genomic_DNA"/>
</dbReference>
<evidence type="ECO:0000313" key="3">
    <source>
        <dbReference type="Proteomes" id="UP000184368"/>
    </source>
</evidence>
<feature type="domain" description="Transposase IS204/IS1001/IS1096/IS1165 DDE" evidence="1">
    <location>
        <begin position="2"/>
        <end position="82"/>
    </location>
</feature>
<sequence length="88" mass="10357">MRSRYLLFRHHSKWSADQKERAILLFKRYAALQKAYGLAAELGQIYERCRSKEQAFKHLALWYNKVEASGIATFRTVARSIQLEPVLK</sequence>
<evidence type="ECO:0000259" key="1">
    <source>
        <dbReference type="Pfam" id="PF01610"/>
    </source>
</evidence>
<dbReference type="InterPro" id="IPR002560">
    <property type="entry name" value="Transposase_DDE"/>
</dbReference>
<name>A0A1M4SW15_9BACT</name>
<dbReference type="Pfam" id="PF01610">
    <property type="entry name" value="DDE_Tnp_ISL3"/>
    <property type="match status" value="1"/>
</dbReference>